<dbReference type="EMBL" id="JACEIK010003179">
    <property type="protein sequence ID" value="MCD9640698.1"/>
    <property type="molecule type" value="Genomic_DNA"/>
</dbReference>
<evidence type="ECO:0000313" key="2">
    <source>
        <dbReference type="Proteomes" id="UP000823775"/>
    </source>
</evidence>
<reference evidence="1 2" key="1">
    <citation type="journal article" date="2021" name="BMC Genomics">
        <title>Datura genome reveals duplications of psychoactive alkaloid biosynthetic genes and high mutation rate following tissue culture.</title>
        <authorList>
            <person name="Rajewski A."/>
            <person name="Carter-House D."/>
            <person name="Stajich J."/>
            <person name="Litt A."/>
        </authorList>
    </citation>
    <scope>NUCLEOTIDE SEQUENCE [LARGE SCALE GENOMIC DNA]</scope>
    <source>
        <strain evidence="1">AR-01</strain>
    </source>
</reference>
<proteinExistence type="predicted"/>
<protein>
    <submittedName>
        <fullName evidence="1">Uncharacterized protein</fullName>
    </submittedName>
</protein>
<comment type="caution">
    <text evidence="1">The sequence shown here is derived from an EMBL/GenBank/DDBJ whole genome shotgun (WGS) entry which is preliminary data.</text>
</comment>
<dbReference type="Proteomes" id="UP000823775">
    <property type="component" value="Unassembled WGS sequence"/>
</dbReference>
<name>A0ABS8V0Y1_DATST</name>
<sequence length="218" mass="24550">MVEIIIEDMNCREVKFSTSLPFPCLITRLCKEAHVPIFAGIDVETYATKKYDLEKSKDESRYELKLHKQIPKVFEPNAATQPKGESIETSSTMPQSSQYAFTLANFARVIKKADRQDRQLKLFAEQLGLFVNRAITAALEPYKHLHARMGDMEARERQPPEFLIAKFEESEDDAPFIDLLEWMTLITPPLATEAATPDPLSAAIATEATADCFGVIPP</sequence>
<gene>
    <name evidence="1" type="ORF">HAX54_026151</name>
</gene>
<keyword evidence="2" id="KW-1185">Reference proteome</keyword>
<evidence type="ECO:0000313" key="1">
    <source>
        <dbReference type="EMBL" id="MCD9640698.1"/>
    </source>
</evidence>
<accession>A0ABS8V0Y1</accession>
<organism evidence="1 2">
    <name type="scientific">Datura stramonium</name>
    <name type="common">Jimsonweed</name>
    <name type="synonym">Common thornapple</name>
    <dbReference type="NCBI Taxonomy" id="4076"/>
    <lineage>
        <taxon>Eukaryota</taxon>
        <taxon>Viridiplantae</taxon>
        <taxon>Streptophyta</taxon>
        <taxon>Embryophyta</taxon>
        <taxon>Tracheophyta</taxon>
        <taxon>Spermatophyta</taxon>
        <taxon>Magnoliopsida</taxon>
        <taxon>eudicotyledons</taxon>
        <taxon>Gunneridae</taxon>
        <taxon>Pentapetalae</taxon>
        <taxon>asterids</taxon>
        <taxon>lamiids</taxon>
        <taxon>Solanales</taxon>
        <taxon>Solanaceae</taxon>
        <taxon>Solanoideae</taxon>
        <taxon>Datureae</taxon>
        <taxon>Datura</taxon>
    </lineage>
</organism>